<dbReference type="Pfam" id="PF00407">
    <property type="entry name" value="Bet_v_1"/>
    <property type="match status" value="1"/>
</dbReference>
<proteinExistence type="inferred from homology"/>
<dbReference type="GO" id="GO:0004864">
    <property type="term" value="F:protein phosphatase inhibitor activity"/>
    <property type="evidence" value="ECO:0007669"/>
    <property type="project" value="TreeGrafter"/>
</dbReference>
<feature type="domain" description="Bet v I/Major latex protein" evidence="3">
    <location>
        <begin position="89"/>
        <end position="172"/>
    </location>
</feature>
<dbReference type="PANTHER" id="PTHR31213:SF19">
    <property type="entry name" value="BET V I_MAJOR LATEX PROTEIN DOMAIN-CONTAINING PROTEIN"/>
    <property type="match status" value="1"/>
</dbReference>
<name>A0AA88UDV3_9ASTE</name>
<organism evidence="4 5">
    <name type="scientific">Escallonia rubra</name>
    <dbReference type="NCBI Taxonomy" id="112253"/>
    <lineage>
        <taxon>Eukaryota</taxon>
        <taxon>Viridiplantae</taxon>
        <taxon>Streptophyta</taxon>
        <taxon>Embryophyta</taxon>
        <taxon>Tracheophyta</taxon>
        <taxon>Spermatophyta</taxon>
        <taxon>Magnoliopsida</taxon>
        <taxon>eudicotyledons</taxon>
        <taxon>Gunneridae</taxon>
        <taxon>Pentapetalae</taxon>
        <taxon>asterids</taxon>
        <taxon>campanulids</taxon>
        <taxon>Escalloniales</taxon>
        <taxon>Escalloniaceae</taxon>
        <taxon>Escallonia</taxon>
    </lineage>
</organism>
<dbReference type="GO" id="GO:0009820">
    <property type="term" value="P:alkaloid metabolic process"/>
    <property type="evidence" value="ECO:0007669"/>
    <property type="project" value="UniProtKB-KW"/>
</dbReference>
<dbReference type="SUPFAM" id="SSF55961">
    <property type="entry name" value="Bet v1-like"/>
    <property type="match status" value="1"/>
</dbReference>
<keyword evidence="2" id="KW-0017">Alkaloid metabolism</keyword>
<comment type="similarity">
    <text evidence="1">Belongs to the BetVI family.</text>
</comment>
<feature type="non-terminal residue" evidence="4">
    <location>
        <position position="1"/>
    </location>
</feature>
<dbReference type="Proteomes" id="UP001187471">
    <property type="component" value="Unassembled WGS sequence"/>
</dbReference>
<dbReference type="GO" id="GO:0005737">
    <property type="term" value="C:cytoplasm"/>
    <property type="evidence" value="ECO:0007669"/>
    <property type="project" value="TreeGrafter"/>
</dbReference>
<dbReference type="EMBL" id="JAVXUO010001789">
    <property type="protein sequence ID" value="KAK2979168.1"/>
    <property type="molecule type" value="Genomic_DNA"/>
</dbReference>
<reference evidence="4" key="1">
    <citation type="submission" date="2022-12" db="EMBL/GenBank/DDBJ databases">
        <title>Draft genome assemblies for two species of Escallonia (Escalloniales).</title>
        <authorList>
            <person name="Chanderbali A."/>
            <person name="Dervinis C."/>
            <person name="Anghel I."/>
            <person name="Soltis D."/>
            <person name="Soltis P."/>
            <person name="Zapata F."/>
        </authorList>
    </citation>
    <scope>NUCLEOTIDE SEQUENCE</scope>
    <source>
        <strain evidence="4">UCBG92.1500</strain>
        <tissue evidence="4">Leaf</tissue>
    </source>
</reference>
<dbReference type="Gene3D" id="3.30.530.20">
    <property type="match status" value="1"/>
</dbReference>
<evidence type="ECO:0000256" key="2">
    <source>
        <dbReference type="ARBA" id="ARBA00022589"/>
    </source>
</evidence>
<accession>A0AA88UDV3</accession>
<keyword evidence="5" id="KW-1185">Reference proteome</keyword>
<dbReference type="AlphaFoldDB" id="A0AA88UDV3"/>
<evidence type="ECO:0000313" key="5">
    <source>
        <dbReference type="Proteomes" id="UP001187471"/>
    </source>
</evidence>
<dbReference type="InterPro" id="IPR050279">
    <property type="entry name" value="Plant_def-hormone_signal"/>
</dbReference>
<sequence length="175" mass="19478">IMKTYGSVATEMEIQAPAREAWALYGTVDLTVITVPKYLAAVDIVEGDGGEGSIAKLTPLTGTTFILCPLDIGLSFIHLRAFCGSPYYEKFTKVDNKHMVKETEITEGAFLDLGFTMYRIRFENIPTGKNKCITRTTIEYEVKEEFVANLSRVSILPSINIAKDIEAYLLAHKKT</sequence>
<gene>
    <name evidence="4" type="ORF">RJ640_007468</name>
</gene>
<dbReference type="InterPro" id="IPR000916">
    <property type="entry name" value="Bet_v_I/MLP"/>
</dbReference>
<evidence type="ECO:0000256" key="1">
    <source>
        <dbReference type="ARBA" id="ARBA00009744"/>
    </source>
</evidence>
<comment type="caution">
    <text evidence="4">The sequence shown here is derived from an EMBL/GenBank/DDBJ whole genome shotgun (WGS) entry which is preliminary data.</text>
</comment>
<evidence type="ECO:0000259" key="3">
    <source>
        <dbReference type="Pfam" id="PF00407"/>
    </source>
</evidence>
<evidence type="ECO:0000313" key="4">
    <source>
        <dbReference type="EMBL" id="KAK2979168.1"/>
    </source>
</evidence>
<dbReference type="GO" id="GO:0010427">
    <property type="term" value="F:abscisic acid binding"/>
    <property type="evidence" value="ECO:0007669"/>
    <property type="project" value="TreeGrafter"/>
</dbReference>
<dbReference type="PANTHER" id="PTHR31213">
    <property type="entry name" value="OS08G0374000 PROTEIN-RELATED"/>
    <property type="match status" value="1"/>
</dbReference>
<dbReference type="GO" id="GO:0009738">
    <property type="term" value="P:abscisic acid-activated signaling pathway"/>
    <property type="evidence" value="ECO:0007669"/>
    <property type="project" value="TreeGrafter"/>
</dbReference>
<dbReference type="GO" id="GO:0038023">
    <property type="term" value="F:signaling receptor activity"/>
    <property type="evidence" value="ECO:0007669"/>
    <property type="project" value="TreeGrafter"/>
</dbReference>
<dbReference type="GO" id="GO:0005634">
    <property type="term" value="C:nucleus"/>
    <property type="evidence" value="ECO:0007669"/>
    <property type="project" value="TreeGrafter"/>
</dbReference>
<protein>
    <recommendedName>
        <fullName evidence="3">Bet v I/Major latex protein domain-containing protein</fullName>
    </recommendedName>
</protein>
<dbReference type="GO" id="GO:0006952">
    <property type="term" value="P:defense response"/>
    <property type="evidence" value="ECO:0007669"/>
    <property type="project" value="InterPro"/>
</dbReference>
<dbReference type="InterPro" id="IPR023393">
    <property type="entry name" value="START-like_dom_sf"/>
</dbReference>